<evidence type="ECO:0000313" key="12">
    <source>
        <dbReference type="EMBL" id="SIT15094.1"/>
    </source>
</evidence>
<evidence type="ECO:0000256" key="2">
    <source>
        <dbReference type="ARBA" id="ARBA00012162"/>
    </source>
</evidence>
<dbReference type="OrthoDB" id="9815856at2"/>
<dbReference type="Proteomes" id="UP000185678">
    <property type="component" value="Unassembled WGS sequence"/>
</dbReference>
<dbReference type="PROSITE" id="PS00840">
    <property type="entry name" value="SUMT_2"/>
    <property type="match status" value="1"/>
</dbReference>
<dbReference type="STRING" id="80876.SAMN05421779_108124"/>
<dbReference type="SUPFAM" id="SSF53790">
    <property type="entry name" value="Tetrapyrrole methylase"/>
    <property type="match status" value="1"/>
</dbReference>
<keyword evidence="3" id="KW-0169">Cobalamin biosynthesis</keyword>
<evidence type="ECO:0000256" key="5">
    <source>
        <dbReference type="ARBA" id="ARBA00022679"/>
    </source>
</evidence>
<proteinExistence type="inferred from homology"/>
<dbReference type="InterPro" id="IPR000878">
    <property type="entry name" value="4pyrrol_Mease"/>
</dbReference>
<evidence type="ECO:0000256" key="4">
    <source>
        <dbReference type="ARBA" id="ARBA00022603"/>
    </source>
</evidence>
<keyword evidence="5 10" id="KW-0808">Transferase</keyword>
<comment type="similarity">
    <text evidence="1 10">Belongs to the precorrin methyltransferase family.</text>
</comment>
<protein>
    <recommendedName>
        <fullName evidence="2">uroporphyrinogen-III C-methyltransferase</fullName>
        <ecNumber evidence="2">2.1.1.107</ecNumber>
    </recommendedName>
</protein>
<dbReference type="InterPro" id="IPR006366">
    <property type="entry name" value="CobA/CysG_C"/>
</dbReference>
<dbReference type="AlphaFoldDB" id="A0A1N7PWU9"/>
<dbReference type="NCBIfam" id="NF004790">
    <property type="entry name" value="PRK06136.1"/>
    <property type="match status" value="1"/>
</dbReference>
<dbReference type="NCBIfam" id="TIGR01469">
    <property type="entry name" value="cobA_cysG_Cterm"/>
    <property type="match status" value="1"/>
</dbReference>
<dbReference type="EMBL" id="FTOA01000008">
    <property type="protein sequence ID" value="SIT15094.1"/>
    <property type="molecule type" value="Genomic_DNA"/>
</dbReference>
<dbReference type="InterPro" id="IPR050161">
    <property type="entry name" value="Siro_Cobalamin_biosynth"/>
</dbReference>
<dbReference type="EC" id="2.1.1.107" evidence="2"/>
<dbReference type="InterPro" id="IPR003043">
    <property type="entry name" value="Uropor_MeTrfase_CS"/>
</dbReference>
<dbReference type="UniPathway" id="UPA00262">
    <property type="reaction ID" value="UER00211"/>
</dbReference>
<evidence type="ECO:0000259" key="11">
    <source>
        <dbReference type="Pfam" id="PF00590"/>
    </source>
</evidence>
<keyword evidence="13" id="KW-1185">Reference proteome</keyword>
<reference evidence="12 13" key="1">
    <citation type="submission" date="2017-01" db="EMBL/GenBank/DDBJ databases">
        <authorList>
            <person name="Mah S.A."/>
            <person name="Swanson W.J."/>
            <person name="Moy G.W."/>
            <person name="Vacquier V.D."/>
        </authorList>
    </citation>
    <scope>NUCLEOTIDE SEQUENCE [LARGE SCALE GENOMIC DNA]</scope>
    <source>
        <strain evidence="12 13">DSM 11589</strain>
    </source>
</reference>
<keyword evidence="7" id="KW-0627">Porphyrin biosynthesis</keyword>
<comment type="pathway">
    <text evidence="8">Porphyrin-containing compound metabolism; siroheme biosynthesis; precorrin-2 from uroporphyrinogen III: step 1/1.</text>
</comment>
<evidence type="ECO:0000256" key="7">
    <source>
        <dbReference type="ARBA" id="ARBA00023244"/>
    </source>
</evidence>
<name>A0A1N7PWU9_9PROT</name>
<dbReference type="Pfam" id="PF00590">
    <property type="entry name" value="TP_methylase"/>
    <property type="match status" value="1"/>
</dbReference>
<dbReference type="GO" id="GO:0004851">
    <property type="term" value="F:uroporphyrin-III C-methyltransferase activity"/>
    <property type="evidence" value="ECO:0007669"/>
    <property type="project" value="UniProtKB-EC"/>
</dbReference>
<dbReference type="PANTHER" id="PTHR45790">
    <property type="entry name" value="SIROHEME SYNTHASE-RELATED"/>
    <property type="match status" value="1"/>
</dbReference>
<evidence type="ECO:0000256" key="1">
    <source>
        <dbReference type="ARBA" id="ARBA00005879"/>
    </source>
</evidence>
<dbReference type="GO" id="GO:0019354">
    <property type="term" value="P:siroheme biosynthetic process"/>
    <property type="evidence" value="ECO:0007669"/>
    <property type="project" value="UniProtKB-UniPathway"/>
</dbReference>
<keyword evidence="6" id="KW-0949">S-adenosyl-L-methionine</keyword>
<organism evidence="12 13">
    <name type="scientific">Insolitispirillum peregrinum</name>
    <dbReference type="NCBI Taxonomy" id="80876"/>
    <lineage>
        <taxon>Bacteria</taxon>
        <taxon>Pseudomonadati</taxon>
        <taxon>Pseudomonadota</taxon>
        <taxon>Alphaproteobacteria</taxon>
        <taxon>Rhodospirillales</taxon>
        <taxon>Novispirillaceae</taxon>
        <taxon>Insolitispirillum</taxon>
    </lineage>
</organism>
<evidence type="ECO:0000256" key="9">
    <source>
        <dbReference type="ARBA" id="ARBA00060548"/>
    </source>
</evidence>
<dbReference type="PANTHER" id="PTHR45790:SF3">
    <property type="entry name" value="S-ADENOSYL-L-METHIONINE-DEPENDENT UROPORPHYRINOGEN III METHYLTRANSFERASE, CHLOROPLASTIC"/>
    <property type="match status" value="1"/>
</dbReference>
<evidence type="ECO:0000256" key="3">
    <source>
        <dbReference type="ARBA" id="ARBA00022573"/>
    </source>
</evidence>
<dbReference type="CDD" id="cd11642">
    <property type="entry name" value="SUMT"/>
    <property type="match status" value="1"/>
</dbReference>
<evidence type="ECO:0000256" key="8">
    <source>
        <dbReference type="ARBA" id="ARBA00025705"/>
    </source>
</evidence>
<accession>A0A1N7PWU9</accession>
<dbReference type="Gene3D" id="3.30.950.10">
    <property type="entry name" value="Methyltransferase, Cobalt-precorrin-4 Transmethylase, Domain 2"/>
    <property type="match status" value="1"/>
</dbReference>
<evidence type="ECO:0000313" key="13">
    <source>
        <dbReference type="Proteomes" id="UP000185678"/>
    </source>
</evidence>
<dbReference type="InterPro" id="IPR035996">
    <property type="entry name" value="4pyrrol_Methylase_sf"/>
</dbReference>
<dbReference type="Gene3D" id="3.40.1010.10">
    <property type="entry name" value="Cobalt-precorrin-4 Transmethylase, Domain 1"/>
    <property type="match status" value="1"/>
</dbReference>
<evidence type="ECO:0000256" key="10">
    <source>
        <dbReference type="RuleBase" id="RU003960"/>
    </source>
</evidence>
<dbReference type="GO" id="GO:0032259">
    <property type="term" value="P:methylation"/>
    <property type="evidence" value="ECO:0007669"/>
    <property type="project" value="UniProtKB-KW"/>
</dbReference>
<dbReference type="InterPro" id="IPR014777">
    <property type="entry name" value="4pyrrole_Mease_sub1"/>
</dbReference>
<dbReference type="FunFam" id="3.40.1010.10:FF:000001">
    <property type="entry name" value="Siroheme synthase"/>
    <property type="match status" value="1"/>
</dbReference>
<gene>
    <name evidence="12" type="ORF">SAMN05421779_108124</name>
</gene>
<evidence type="ECO:0000256" key="6">
    <source>
        <dbReference type="ARBA" id="ARBA00022691"/>
    </source>
</evidence>
<dbReference type="FunFam" id="3.30.950.10:FF:000001">
    <property type="entry name" value="Siroheme synthase"/>
    <property type="match status" value="1"/>
</dbReference>
<sequence>MSAVPPPASVTRPALVPPCDLPQLLPGWVWLVGAGPGDPGLLTLLAAHGLMQADVVVYDALVDERILGLAPAGAELVYAGKRGGKPSAQQRAITESLIDFAREGRRVLRLKGGDPFVFGRGAEEAVDLTQAGIPFRVVPGITAGIGGLAYAGIPATARDVNTAVTFATGHSADGTVPCTLNWAALAASPVVVFYMAIKHLPQITSNLVAAGRSADTPAAAIAEATTPRQRVVQATLGTLHQAITEAGLEPPAIVVIGDVVSLAPQMMPQNGG</sequence>
<dbReference type="RefSeq" id="WP_076401850.1">
    <property type="nucleotide sequence ID" value="NZ_FTOA01000008.1"/>
</dbReference>
<feature type="domain" description="Tetrapyrrole methylase" evidence="11">
    <location>
        <begin position="29"/>
        <end position="239"/>
    </location>
</feature>
<keyword evidence="4 10" id="KW-0489">Methyltransferase</keyword>
<dbReference type="InterPro" id="IPR014776">
    <property type="entry name" value="4pyrrole_Mease_sub2"/>
</dbReference>
<comment type="pathway">
    <text evidence="9">Cofactor biosynthesis; adenosylcobalamin biosynthesis; precorrin-2 from uroporphyrinogen III: step 1/1.</text>
</comment>
<dbReference type="GO" id="GO:0009236">
    <property type="term" value="P:cobalamin biosynthetic process"/>
    <property type="evidence" value="ECO:0007669"/>
    <property type="project" value="UniProtKB-KW"/>
</dbReference>